<evidence type="ECO:0000259" key="2">
    <source>
        <dbReference type="PROSITE" id="PS50888"/>
    </source>
</evidence>
<feature type="compositionally biased region" description="Basic residues" evidence="1">
    <location>
        <begin position="69"/>
        <end position="81"/>
    </location>
</feature>
<dbReference type="PANTHER" id="PTHR19290">
    <property type="entry name" value="BASIC HELIX-LOOP-HELIX PROTEIN NEUROGENIN-RELATED"/>
    <property type="match status" value="1"/>
</dbReference>
<feature type="compositionally biased region" description="Basic and acidic residues" evidence="1">
    <location>
        <begin position="1"/>
        <end position="12"/>
    </location>
</feature>
<comment type="caution">
    <text evidence="3">The sequence shown here is derived from an EMBL/GenBank/DDBJ whole genome shotgun (WGS) entry which is preliminary data.</text>
</comment>
<sequence>MRSLIEDVRSSCDIDMTEADQPTDSYWDVPGLRASDYHIRKRPFKQGPGSPSDSGGSSTTEESGDRKLKSPKKSSRRRKGVSARERNIRRIESNERERMRMHSLNDAFQDLREVIPHVELERKLSKIETLTLAKNYIKALTNVICEFRGEKGPYAFEKAKINNIEDMDSSDELEPIQEQCSDNDDEGQCSDNENVEVDDNYDMQDSLGSVSD</sequence>
<keyword evidence="4" id="KW-1185">Reference proteome</keyword>
<protein>
    <submittedName>
        <fullName evidence="3">Protein dimmed</fullName>
    </submittedName>
</protein>
<dbReference type="InterPro" id="IPR050359">
    <property type="entry name" value="bHLH_transcription_factors"/>
</dbReference>
<dbReference type="Gene3D" id="4.10.280.10">
    <property type="entry name" value="Helix-loop-helix DNA-binding domain"/>
    <property type="match status" value="1"/>
</dbReference>
<evidence type="ECO:0000313" key="3">
    <source>
        <dbReference type="EMBL" id="OWF53644.1"/>
    </source>
</evidence>
<feature type="domain" description="BHLH" evidence="2">
    <location>
        <begin position="88"/>
        <end position="140"/>
    </location>
</feature>
<dbReference type="SUPFAM" id="SSF47459">
    <property type="entry name" value="HLH, helix-loop-helix DNA-binding domain"/>
    <property type="match status" value="1"/>
</dbReference>
<dbReference type="CDD" id="cd19712">
    <property type="entry name" value="bHLH_TS_dimmed_like"/>
    <property type="match status" value="1"/>
</dbReference>
<dbReference type="GO" id="GO:0061564">
    <property type="term" value="P:axon development"/>
    <property type="evidence" value="ECO:0007669"/>
    <property type="project" value="TreeGrafter"/>
</dbReference>
<dbReference type="Pfam" id="PF00010">
    <property type="entry name" value="HLH"/>
    <property type="match status" value="1"/>
</dbReference>
<name>A0A210QY44_MIZYE</name>
<accession>A0A210QY44</accession>
<feature type="compositionally biased region" description="Basic and acidic residues" evidence="1">
    <location>
        <begin position="82"/>
        <end position="94"/>
    </location>
</feature>
<dbReference type="GO" id="GO:0046983">
    <property type="term" value="F:protein dimerization activity"/>
    <property type="evidence" value="ECO:0007669"/>
    <property type="project" value="InterPro"/>
</dbReference>
<dbReference type="PROSITE" id="PS50888">
    <property type="entry name" value="BHLH"/>
    <property type="match status" value="1"/>
</dbReference>
<feature type="compositionally biased region" description="Acidic residues" evidence="1">
    <location>
        <begin position="168"/>
        <end position="202"/>
    </location>
</feature>
<dbReference type="GO" id="GO:0000981">
    <property type="term" value="F:DNA-binding transcription factor activity, RNA polymerase II-specific"/>
    <property type="evidence" value="ECO:0007669"/>
    <property type="project" value="TreeGrafter"/>
</dbReference>
<gene>
    <name evidence="3" type="ORF">KP79_PYT05255</name>
</gene>
<dbReference type="STRING" id="6573.A0A210QY44"/>
<dbReference type="PANTHER" id="PTHR19290:SF167">
    <property type="entry name" value="PROTEIN DIMMED"/>
    <property type="match status" value="1"/>
</dbReference>
<dbReference type="AlphaFoldDB" id="A0A210QY44"/>
<evidence type="ECO:0000256" key="1">
    <source>
        <dbReference type="SAM" id="MobiDB-lite"/>
    </source>
</evidence>
<dbReference type="EMBL" id="NEDP02001298">
    <property type="protein sequence ID" value="OWF53644.1"/>
    <property type="molecule type" value="Genomic_DNA"/>
</dbReference>
<dbReference type="InterPro" id="IPR011598">
    <property type="entry name" value="bHLH_dom"/>
</dbReference>
<organism evidence="3 4">
    <name type="scientific">Mizuhopecten yessoensis</name>
    <name type="common">Japanese scallop</name>
    <name type="synonym">Patinopecten yessoensis</name>
    <dbReference type="NCBI Taxonomy" id="6573"/>
    <lineage>
        <taxon>Eukaryota</taxon>
        <taxon>Metazoa</taxon>
        <taxon>Spiralia</taxon>
        <taxon>Lophotrochozoa</taxon>
        <taxon>Mollusca</taxon>
        <taxon>Bivalvia</taxon>
        <taxon>Autobranchia</taxon>
        <taxon>Pteriomorphia</taxon>
        <taxon>Pectinida</taxon>
        <taxon>Pectinoidea</taxon>
        <taxon>Pectinidae</taxon>
        <taxon>Mizuhopecten</taxon>
    </lineage>
</organism>
<reference evidence="3 4" key="1">
    <citation type="journal article" date="2017" name="Nat. Ecol. Evol.">
        <title>Scallop genome provides insights into evolution of bilaterian karyotype and development.</title>
        <authorList>
            <person name="Wang S."/>
            <person name="Zhang J."/>
            <person name="Jiao W."/>
            <person name="Li J."/>
            <person name="Xun X."/>
            <person name="Sun Y."/>
            <person name="Guo X."/>
            <person name="Huan P."/>
            <person name="Dong B."/>
            <person name="Zhang L."/>
            <person name="Hu X."/>
            <person name="Sun X."/>
            <person name="Wang J."/>
            <person name="Zhao C."/>
            <person name="Wang Y."/>
            <person name="Wang D."/>
            <person name="Huang X."/>
            <person name="Wang R."/>
            <person name="Lv J."/>
            <person name="Li Y."/>
            <person name="Zhang Z."/>
            <person name="Liu B."/>
            <person name="Lu W."/>
            <person name="Hui Y."/>
            <person name="Liang J."/>
            <person name="Zhou Z."/>
            <person name="Hou R."/>
            <person name="Li X."/>
            <person name="Liu Y."/>
            <person name="Li H."/>
            <person name="Ning X."/>
            <person name="Lin Y."/>
            <person name="Zhao L."/>
            <person name="Xing Q."/>
            <person name="Dou J."/>
            <person name="Li Y."/>
            <person name="Mao J."/>
            <person name="Guo H."/>
            <person name="Dou H."/>
            <person name="Li T."/>
            <person name="Mu C."/>
            <person name="Jiang W."/>
            <person name="Fu Q."/>
            <person name="Fu X."/>
            <person name="Miao Y."/>
            <person name="Liu J."/>
            <person name="Yu Q."/>
            <person name="Li R."/>
            <person name="Liao H."/>
            <person name="Li X."/>
            <person name="Kong Y."/>
            <person name="Jiang Z."/>
            <person name="Chourrout D."/>
            <person name="Li R."/>
            <person name="Bao Z."/>
        </authorList>
    </citation>
    <scope>NUCLEOTIDE SEQUENCE [LARGE SCALE GENOMIC DNA]</scope>
    <source>
        <strain evidence="3 4">PY_sf001</strain>
    </source>
</reference>
<feature type="compositionally biased region" description="Low complexity" evidence="1">
    <location>
        <begin position="47"/>
        <end position="61"/>
    </location>
</feature>
<dbReference type="OrthoDB" id="5969565at2759"/>
<dbReference type="InterPro" id="IPR036638">
    <property type="entry name" value="HLH_DNA-bd_sf"/>
</dbReference>
<dbReference type="Proteomes" id="UP000242188">
    <property type="component" value="Unassembled WGS sequence"/>
</dbReference>
<dbReference type="SMART" id="SM00353">
    <property type="entry name" value="HLH"/>
    <property type="match status" value="1"/>
</dbReference>
<feature type="region of interest" description="Disordered" evidence="1">
    <location>
        <begin position="168"/>
        <end position="212"/>
    </location>
</feature>
<evidence type="ECO:0000313" key="4">
    <source>
        <dbReference type="Proteomes" id="UP000242188"/>
    </source>
</evidence>
<proteinExistence type="predicted"/>
<dbReference type="GO" id="GO:0045944">
    <property type="term" value="P:positive regulation of transcription by RNA polymerase II"/>
    <property type="evidence" value="ECO:0007669"/>
    <property type="project" value="TreeGrafter"/>
</dbReference>
<dbReference type="GO" id="GO:0007423">
    <property type="term" value="P:sensory organ development"/>
    <property type="evidence" value="ECO:0007669"/>
    <property type="project" value="TreeGrafter"/>
</dbReference>
<dbReference type="GO" id="GO:0005634">
    <property type="term" value="C:nucleus"/>
    <property type="evidence" value="ECO:0007669"/>
    <property type="project" value="TreeGrafter"/>
</dbReference>
<feature type="region of interest" description="Disordered" evidence="1">
    <location>
        <begin position="1"/>
        <end position="94"/>
    </location>
</feature>
<dbReference type="GO" id="GO:0070888">
    <property type="term" value="F:E-box binding"/>
    <property type="evidence" value="ECO:0007669"/>
    <property type="project" value="TreeGrafter"/>
</dbReference>